<name>A0A1M6CDK2_9RHOB</name>
<keyword evidence="5 9" id="KW-1133">Transmembrane helix</keyword>
<evidence type="ECO:0000256" key="6">
    <source>
        <dbReference type="ARBA" id="ARBA00023136"/>
    </source>
</evidence>
<evidence type="ECO:0000256" key="4">
    <source>
        <dbReference type="ARBA" id="ARBA00022692"/>
    </source>
</evidence>
<dbReference type="EMBL" id="FQYO01000002">
    <property type="protein sequence ID" value="SHI59092.1"/>
    <property type="molecule type" value="Genomic_DNA"/>
</dbReference>
<sequence length="426" mass="45161">MIRLRPLTLGALIVALLLLVLYTAAFIAFPRAMGKDFLLDFDVFYLVSEMNAEGSLYRAYVPELFLERQASPLWPNSPKMYWSYPPPFNFVIAPLSLVAAPLSYALFMIATGAFAVLVLRRLSGEGFHTVAILFCPMALLIIKSGQNSFLTGGLVGLACLLAMQSSRWAGLPLGLMAIKPHLALGVGIWSLLTRRWGLAALSLGTVTAISGLATLAFGPGIWPASLGGIADTAEVLEGGGFAYYRMTSIYASARSLGIGHDMAMALHLAAAILALASLAWVVARGPAAGLVLGYAVVVSTLLSPYNYDYDLAMLAAAAGLLLPALARHAGAVEKGVLIGTVLLASYYGMIVTEFYDTILGEEAYLAHPPVSLVGPVMIIAACLLLRILQRARDAGEESLPEALDRVDRPGRGPRSGPARGEPSLQA</sequence>
<keyword evidence="3" id="KW-0808">Transferase</keyword>
<organism evidence="10 11">
    <name type="scientific">Wenxinia saemankumensis</name>
    <dbReference type="NCBI Taxonomy" id="1447782"/>
    <lineage>
        <taxon>Bacteria</taxon>
        <taxon>Pseudomonadati</taxon>
        <taxon>Pseudomonadota</taxon>
        <taxon>Alphaproteobacteria</taxon>
        <taxon>Rhodobacterales</taxon>
        <taxon>Roseobacteraceae</taxon>
        <taxon>Wenxinia</taxon>
    </lineage>
</organism>
<dbReference type="Proteomes" id="UP000184292">
    <property type="component" value="Unassembled WGS sequence"/>
</dbReference>
<reference evidence="10 11" key="1">
    <citation type="submission" date="2016-11" db="EMBL/GenBank/DDBJ databases">
        <authorList>
            <person name="Jaros S."/>
            <person name="Januszkiewicz K."/>
            <person name="Wedrychowicz H."/>
        </authorList>
    </citation>
    <scope>NUCLEOTIDE SEQUENCE [LARGE SCALE GENOMIC DNA]</scope>
    <source>
        <strain evidence="10 11">DSM 100565</strain>
    </source>
</reference>
<keyword evidence="2" id="KW-1003">Cell membrane</keyword>
<evidence type="ECO:0000313" key="11">
    <source>
        <dbReference type="Proteomes" id="UP000184292"/>
    </source>
</evidence>
<gene>
    <name evidence="10" type="ORF">SAMN05444417_1139</name>
</gene>
<dbReference type="OrthoDB" id="7679563at2"/>
<feature type="transmembrane region" description="Helical" evidence="9">
    <location>
        <begin position="311"/>
        <end position="329"/>
    </location>
</feature>
<evidence type="ECO:0000256" key="3">
    <source>
        <dbReference type="ARBA" id="ARBA00022679"/>
    </source>
</evidence>
<feature type="transmembrane region" description="Helical" evidence="9">
    <location>
        <begin position="287"/>
        <end position="305"/>
    </location>
</feature>
<evidence type="ECO:0000256" key="9">
    <source>
        <dbReference type="SAM" id="Phobius"/>
    </source>
</evidence>
<evidence type="ECO:0000256" key="1">
    <source>
        <dbReference type="ARBA" id="ARBA00004651"/>
    </source>
</evidence>
<evidence type="ECO:0000256" key="7">
    <source>
        <dbReference type="ARBA" id="ARBA00024033"/>
    </source>
</evidence>
<keyword evidence="4 9" id="KW-0812">Transmembrane</keyword>
<comment type="similarity">
    <text evidence="7">Belongs to the glycosyltransferase 87 family.</text>
</comment>
<dbReference type="InterPro" id="IPR018584">
    <property type="entry name" value="GT87"/>
</dbReference>
<dbReference type="RefSeq" id="WP_073326843.1">
    <property type="nucleotide sequence ID" value="NZ_FQYO01000002.1"/>
</dbReference>
<dbReference type="STRING" id="1447782.SAMN05444417_1139"/>
<feature type="transmembrane region" description="Helical" evidence="9">
    <location>
        <begin position="262"/>
        <end position="282"/>
    </location>
</feature>
<evidence type="ECO:0008006" key="12">
    <source>
        <dbReference type="Google" id="ProtNLM"/>
    </source>
</evidence>
<evidence type="ECO:0000313" key="10">
    <source>
        <dbReference type="EMBL" id="SHI59092.1"/>
    </source>
</evidence>
<evidence type="ECO:0000256" key="5">
    <source>
        <dbReference type="ARBA" id="ARBA00022989"/>
    </source>
</evidence>
<keyword evidence="6 9" id="KW-0472">Membrane</keyword>
<accession>A0A1M6CDK2</accession>
<dbReference type="AlphaFoldDB" id="A0A1M6CDK2"/>
<feature type="transmembrane region" description="Helical" evidence="9">
    <location>
        <begin position="90"/>
        <end position="119"/>
    </location>
</feature>
<feature type="compositionally biased region" description="Low complexity" evidence="8">
    <location>
        <begin position="412"/>
        <end position="426"/>
    </location>
</feature>
<feature type="region of interest" description="Disordered" evidence="8">
    <location>
        <begin position="395"/>
        <end position="426"/>
    </location>
</feature>
<protein>
    <recommendedName>
        <fullName evidence="12">DUF2029 domain-containing protein</fullName>
    </recommendedName>
</protein>
<dbReference type="Pfam" id="PF09594">
    <property type="entry name" value="GT87"/>
    <property type="match status" value="1"/>
</dbReference>
<feature type="transmembrane region" description="Helical" evidence="9">
    <location>
        <begin position="336"/>
        <end position="355"/>
    </location>
</feature>
<keyword evidence="11" id="KW-1185">Reference proteome</keyword>
<evidence type="ECO:0000256" key="8">
    <source>
        <dbReference type="SAM" id="MobiDB-lite"/>
    </source>
</evidence>
<evidence type="ECO:0000256" key="2">
    <source>
        <dbReference type="ARBA" id="ARBA00022475"/>
    </source>
</evidence>
<comment type="subcellular location">
    <subcellularLocation>
        <location evidence="1">Cell membrane</location>
        <topology evidence="1">Multi-pass membrane protein</topology>
    </subcellularLocation>
</comment>
<feature type="transmembrane region" description="Helical" evidence="9">
    <location>
        <begin position="7"/>
        <end position="29"/>
    </location>
</feature>
<dbReference type="GO" id="GO:0005886">
    <property type="term" value="C:plasma membrane"/>
    <property type="evidence" value="ECO:0007669"/>
    <property type="project" value="UniProtKB-SubCell"/>
</dbReference>
<feature type="transmembrane region" description="Helical" evidence="9">
    <location>
        <begin position="367"/>
        <end position="388"/>
    </location>
</feature>
<dbReference type="GO" id="GO:0016758">
    <property type="term" value="F:hexosyltransferase activity"/>
    <property type="evidence" value="ECO:0007669"/>
    <property type="project" value="InterPro"/>
</dbReference>
<feature type="transmembrane region" description="Helical" evidence="9">
    <location>
        <begin position="196"/>
        <end position="217"/>
    </location>
</feature>
<proteinExistence type="inferred from homology"/>